<dbReference type="STRING" id="2309.CF15_08235"/>
<accession>A0A0V8RRL1</accession>
<sequence>MRRAAAAGLALSLALLLLIIALVPSTDDFALDNPFWNGMSRLAALLGARPVAAMDAGSLPGNSLVLVIGPSRPFTAQEARALKAFVERGGVLVVADDFGTANTLLALMGLRVRLNGSLLADPLFMHRSQYLPLARVAVGGRELRVYLNYGTFIEAAEGRCIGYSTPFSYIDANMNGRHDPGEPHGPFCTVLEARLGRGRLYLVADSSVFINSMLGLGDNLELARLLAGGRRAYIVADKWSPGLYTAARRLLAGAAAAALQTSLRYPLAAALGLAAYQAGRRLCRAARRRGRSAGPESEVERLLALHPGWDPDTLKRLAEEMRHAAQRGREAGRGHRGA</sequence>
<dbReference type="Proteomes" id="UP000053352">
    <property type="component" value="Unassembled WGS sequence"/>
</dbReference>
<dbReference type="AlphaFoldDB" id="A0A0V8RRL1"/>
<dbReference type="Pfam" id="PF14258">
    <property type="entry name" value="DUF4350"/>
    <property type="match status" value="1"/>
</dbReference>
<dbReference type="InterPro" id="IPR025646">
    <property type="entry name" value="DUF4350"/>
</dbReference>
<dbReference type="OrthoDB" id="372296at2157"/>
<reference evidence="2 3" key="1">
    <citation type="submission" date="2015-11" db="EMBL/GenBank/DDBJ databases">
        <title>Genome sequence of Pyrodictium occultum PL-19, a marine hyperthermophilic archaeon isolated from Volcano, Italy.</title>
        <authorList>
            <person name="Utturkar S."/>
            <person name="Huber H."/>
            <person name="Leptihn S."/>
            <person name="Brown S."/>
            <person name="Stetter K.O."/>
            <person name="Podar M."/>
        </authorList>
    </citation>
    <scope>NUCLEOTIDE SEQUENCE [LARGE SCALE GENOMIC DNA]</scope>
    <source>
        <strain evidence="2 3">PL-19</strain>
    </source>
</reference>
<comment type="caution">
    <text evidence="2">The sequence shown here is derived from an EMBL/GenBank/DDBJ whole genome shotgun (WGS) entry which is preliminary data.</text>
</comment>
<evidence type="ECO:0000313" key="3">
    <source>
        <dbReference type="Proteomes" id="UP000053352"/>
    </source>
</evidence>
<proteinExistence type="predicted"/>
<dbReference type="EMBL" id="LNTB01000002">
    <property type="protein sequence ID" value="KSW10759.1"/>
    <property type="molecule type" value="Genomic_DNA"/>
</dbReference>
<gene>
    <name evidence="2" type="ORF">CF15_08235</name>
</gene>
<evidence type="ECO:0000259" key="1">
    <source>
        <dbReference type="Pfam" id="PF14258"/>
    </source>
</evidence>
<keyword evidence="3" id="KW-1185">Reference proteome</keyword>
<organism evidence="2 3">
    <name type="scientific">Pyrodictium occultum</name>
    <dbReference type="NCBI Taxonomy" id="2309"/>
    <lineage>
        <taxon>Archaea</taxon>
        <taxon>Thermoproteota</taxon>
        <taxon>Thermoprotei</taxon>
        <taxon>Desulfurococcales</taxon>
        <taxon>Pyrodictiaceae</taxon>
        <taxon>Pyrodictium</taxon>
    </lineage>
</organism>
<evidence type="ECO:0000313" key="2">
    <source>
        <dbReference type="EMBL" id="KSW10759.1"/>
    </source>
</evidence>
<name>A0A0V8RRL1_PYROC</name>
<protein>
    <recommendedName>
        <fullName evidence="1">DUF4350 domain-containing protein</fullName>
    </recommendedName>
</protein>
<feature type="domain" description="DUF4350" evidence="1">
    <location>
        <begin position="33"/>
        <end position="224"/>
    </location>
</feature>
<dbReference type="RefSeq" id="WP_058371525.1">
    <property type="nucleotide sequence ID" value="NZ_LNTB01000002.1"/>
</dbReference>